<evidence type="ECO:0000313" key="2">
    <source>
        <dbReference type="EMBL" id="KAL3780367.1"/>
    </source>
</evidence>
<feature type="region of interest" description="Disordered" evidence="1">
    <location>
        <begin position="66"/>
        <end position="109"/>
    </location>
</feature>
<organism evidence="2 3">
    <name type="scientific">Stephanodiscus triporus</name>
    <dbReference type="NCBI Taxonomy" id="2934178"/>
    <lineage>
        <taxon>Eukaryota</taxon>
        <taxon>Sar</taxon>
        <taxon>Stramenopiles</taxon>
        <taxon>Ochrophyta</taxon>
        <taxon>Bacillariophyta</taxon>
        <taxon>Coscinodiscophyceae</taxon>
        <taxon>Thalassiosirophycidae</taxon>
        <taxon>Stephanodiscales</taxon>
        <taxon>Stephanodiscaceae</taxon>
        <taxon>Stephanodiscus</taxon>
    </lineage>
</organism>
<keyword evidence="3" id="KW-1185">Reference proteome</keyword>
<dbReference type="Proteomes" id="UP001530315">
    <property type="component" value="Unassembled WGS sequence"/>
</dbReference>
<name>A0ABD3NY67_9STRA</name>
<protein>
    <submittedName>
        <fullName evidence="2">Uncharacterized protein</fullName>
    </submittedName>
</protein>
<sequence>MTSNPSNNPSDDDGDDAPHRAMLLSLTTSQFHDALARHIDEFKPDPLARRQIENLNLRWIGIGKEEEEERPSSRIVRGRGRRRMSPGPGGGGHHRPEDAADDIDDDNDDDWESVCGGTLVVSSEHISIVLEVDCEWRTMKAAEDRDVVETGGGMRLVGGVCAMMSRGVGGVDVAATPHSSSSTTTTTTVGGGSYFGKSSSSIEDEFHFRLSVYADFPSSDAVVADGGDDGSAHGVPNDNLSIAKNGTKSEEGRKKKKGRSATKTRCDNILRSGMRERLLSNPSVRCLLLVEGEGVPLLLCEALIRRGRSIDDGCGGGGGGGGALEERVDVNDGALDGIRNAIFGQTEDNLDVLEILLNMPYLPRRTFSSGVGVGGEGGGEGGEGADPTPVLRDATTTSTTTLRELAQRAYLRLLEDAMFDACENEGEDELLDDLNIS</sequence>
<dbReference type="AlphaFoldDB" id="A0ABD3NY67"/>
<comment type="caution">
    <text evidence="2">The sequence shown here is derived from an EMBL/GenBank/DDBJ whole genome shotgun (WGS) entry which is preliminary data.</text>
</comment>
<feature type="compositionally biased region" description="Acidic residues" evidence="1">
    <location>
        <begin position="99"/>
        <end position="109"/>
    </location>
</feature>
<evidence type="ECO:0000313" key="3">
    <source>
        <dbReference type="Proteomes" id="UP001530315"/>
    </source>
</evidence>
<evidence type="ECO:0000256" key="1">
    <source>
        <dbReference type="SAM" id="MobiDB-lite"/>
    </source>
</evidence>
<dbReference type="EMBL" id="JALLAZ020001116">
    <property type="protein sequence ID" value="KAL3780367.1"/>
    <property type="molecule type" value="Genomic_DNA"/>
</dbReference>
<feature type="region of interest" description="Disordered" evidence="1">
    <location>
        <begin position="1"/>
        <end position="21"/>
    </location>
</feature>
<proteinExistence type="predicted"/>
<feature type="region of interest" description="Disordered" evidence="1">
    <location>
        <begin position="224"/>
        <end position="263"/>
    </location>
</feature>
<accession>A0ABD3NY67</accession>
<reference evidence="2 3" key="1">
    <citation type="submission" date="2024-10" db="EMBL/GenBank/DDBJ databases">
        <title>Updated reference genomes for cyclostephanoid diatoms.</title>
        <authorList>
            <person name="Roberts W.R."/>
            <person name="Alverson A.J."/>
        </authorList>
    </citation>
    <scope>NUCLEOTIDE SEQUENCE [LARGE SCALE GENOMIC DNA]</scope>
    <source>
        <strain evidence="2 3">AJA276-08</strain>
    </source>
</reference>
<gene>
    <name evidence="2" type="ORF">ACHAW5_007125</name>
</gene>